<feature type="binding site" evidence="13">
    <location>
        <position position="139"/>
    </location>
    <ligand>
        <name>sn-glycerol 3-phosphate</name>
        <dbReference type="ChEBI" id="CHEBI:57597"/>
    </ligand>
</feature>
<dbReference type="Gene3D" id="3.40.50.720">
    <property type="entry name" value="NAD(P)-binding Rossmann-like Domain"/>
    <property type="match status" value="1"/>
</dbReference>
<dbReference type="NCBIfam" id="NF000940">
    <property type="entry name" value="PRK00094.1-2"/>
    <property type="match status" value="1"/>
</dbReference>
<dbReference type="InterPro" id="IPR036291">
    <property type="entry name" value="NAD(P)-bd_dom_sf"/>
</dbReference>
<dbReference type="PANTHER" id="PTHR11728">
    <property type="entry name" value="GLYCEROL-3-PHOSPHATE DEHYDROGENASE"/>
    <property type="match status" value="1"/>
</dbReference>
<dbReference type="EC" id="1.1.1.94" evidence="10 13"/>
<evidence type="ECO:0000256" key="1">
    <source>
        <dbReference type="ARBA" id="ARBA00011009"/>
    </source>
</evidence>
<dbReference type="GO" id="GO:0047952">
    <property type="term" value="F:glycerol-3-phosphate dehydrogenase [NAD(P)+] activity"/>
    <property type="evidence" value="ECO:0007669"/>
    <property type="project" value="UniProtKB-UniRule"/>
</dbReference>
<keyword evidence="3 13" id="KW-0521">NADP</keyword>
<dbReference type="GO" id="GO:0046168">
    <property type="term" value="P:glycerol-3-phosphate catabolic process"/>
    <property type="evidence" value="ECO:0007669"/>
    <property type="project" value="InterPro"/>
</dbReference>
<dbReference type="GO" id="GO:0005975">
    <property type="term" value="P:carbohydrate metabolic process"/>
    <property type="evidence" value="ECO:0007669"/>
    <property type="project" value="InterPro"/>
</dbReference>
<dbReference type="NCBIfam" id="NF000942">
    <property type="entry name" value="PRK00094.1-4"/>
    <property type="match status" value="1"/>
</dbReference>
<evidence type="ECO:0000256" key="3">
    <source>
        <dbReference type="ARBA" id="ARBA00022857"/>
    </source>
</evidence>
<feature type="binding site" evidence="16">
    <location>
        <position position="258"/>
    </location>
    <ligand>
        <name>NAD(+)</name>
        <dbReference type="ChEBI" id="CHEBI:57540"/>
    </ligand>
</feature>
<feature type="domain" description="Glycerol-3-phosphate dehydrogenase NAD-dependent C-terminal" evidence="19">
    <location>
        <begin position="183"/>
        <end position="316"/>
    </location>
</feature>
<feature type="binding site" evidence="13">
    <location>
        <position position="50"/>
    </location>
    <ligand>
        <name>NADPH</name>
        <dbReference type="ChEBI" id="CHEBI:57783"/>
    </ligand>
</feature>
<dbReference type="PIRSF" id="PIRSF000114">
    <property type="entry name" value="Glycerol-3-P_dh"/>
    <property type="match status" value="1"/>
</dbReference>
<dbReference type="RefSeq" id="WP_189493540.1">
    <property type="nucleotide sequence ID" value="NZ_BMZG01000009.1"/>
</dbReference>
<evidence type="ECO:0000259" key="19">
    <source>
        <dbReference type="Pfam" id="PF07479"/>
    </source>
</evidence>
<comment type="catalytic activity">
    <reaction evidence="9">
        <text>sn-glycerol 3-phosphate + NADP(+) = dihydroxyacetone phosphate + NADPH + H(+)</text>
        <dbReference type="Rhea" id="RHEA:11096"/>
        <dbReference type="ChEBI" id="CHEBI:15378"/>
        <dbReference type="ChEBI" id="CHEBI:57597"/>
        <dbReference type="ChEBI" id="CHEBI:57642"/>
        <dbReference type="ChEBI" id="CHEBI:57783"/>
        <dbReference type="ChEBI" id="CHEBI:58349"/>
        <dbReference type="EC" id="1.1.1.94"/>
    </reaction>
    <physiologicalReaction direction="right-to-left" evidence="9">
        <dbReference type="Rhea" id="RHEA:11098"/>
    </physiologicalReaction>
</comment>
<feature type="binding site" evidence="13">
    <location>
        <position position="258"/>
    </location>
    <ligand>
        <name>NADPH</name>
        <dbReference type="ChEBI" id="CHEBI:57783"/>
    </ligand>
</feature>
<feature type="binding site" evidence="13">
    <location>
        <position position="110"/>
    </location>
    <ligand>
        <name>sn-glycerol 3-phosphate</name>
        <dbReference type="ChEBI" id="CHEBI:57597"/>
    </ligand>
</feature>
<feature type="binding site" evidence="13">
    <location>
        <position position="11"/>
    </location>
    <ligand>
        <name>NADPH</name>
        <dbReference type="ChEBI" id="CHEBI:57783"/>
    </ligand>
</feature>
<feature type="active site" description="Proton acceptor" evidence="13 14">
    <location>
        <position position="194"/>
    </location>
</feature>
<accession>A0A8J3CN87</accession>
<evidence type="ECO:0000256" key="10">
    <source>
        <dbReference type="ARBA" id="ARBA00066687"/>
    </source>
</evidence>
<keyword evidence="13" id="KW-0963">Cytoplasm</keyword>
<evidence type="ECO:0000256" key="12">
    <source>
        <dbReference type="ARBA" id="ARBA00080511"/>
    </source>
</evidence>
<feature type="binding site" evidence="15">
    <location>
        <position position="110"/>
    </location>
    <ligand>
        <name>substrate</name>
    </ligand>
</feature>
<dbReference type="InterPro" id="IPR011128">
    <property type="entry name" value="G3P_DH_NAD-dep_N"/>
</dbReference>
<feature type="binding site" evidence="15">
    <location>
        <begin position="258"/>
        <end position="259"/>
    </location>
    <ligand>
        <name>substrate</name>
    </ligand>
</feature>
<evidence type="ECO:0000259" key="18">
    <source>
        <dbReference type="Pfam" id="PF01210"/>
    </source>
</evidence>
<evidence type="ECO:0000256" key="2">
    <source>
        <dbReference type="ARBA" id="ARBA00022516"/>
    </source>
</evidence>
<dbReference type="SUPFAM" id="SSF48179">
    <property type="entry name" value="6-phosphogluconate dehydrogenase C-terminal domain-like"/>
    <property type="match status" value="1"/>
</dbReference>
<feature type="binding site" evidence="13">
    <location>
        <position position="257"/>
    </location>
    <ligand>
        <name>sn-glycerol 3-phosphate</name>
        <dbReference type="ChEBI" id="CHEBI:57597"/>
    </ligand>
</feature>
<proteinExistence type="inferred from homology"/>
<feature type="binding site" evidence="13">
    <location>
        <position position="110"/>
    </location>
    <ligand>
        <name>NADPH</name>
        <dbReference type="ChEBI" id="CHEBI:57783"/>
    </ligand>
</feature>
<dbReference type="InterPro" id="IPR013328">
    <property type="entry name" value="6PGD_dom2"/>
</dbReference>
<comment type="caution">
    <text evidence="20">The sequence shown here is derived from an EMBL/GenBank/DDBJ whole genome shotgun (WGS) entry which is preliminary data.</text>
</comment>
<dbReference type="Pfam" id="PF07479">
    <property type="entry name" value="NAD_Gly3P_dh_C"/>
    <property type="match status" value="1"/>
</dbReference>
<dbReference type="InterPro" id="IPR008927">
    <property type="entry name" value="6-PGluconate_DH-like_C_sf"/>
</dbReference>
<keyword evidence="7 13" id="KW-0594">Phospholipid biosynthesis</keyword>
<comment type="similarity">
    <text evidence="1 13 17">Belongs to the NAD-dependent glycerol-3-phosphate dehydrogenase family.</text>
</comment>
<gene>
    <name evidence="13 20" type="primary">gpsA</name>
    <name evidence="20" type="ORF">GCM10009007_17070</name>
</gene>
<evidence type="ECO:0000256" key="13">
    <source>
        <dbReference type="HAMAP-Rule" id="MF_00394"/>
    </source>
</evidence>
<protein>
    <recommendedName>
        <fullName evidence="11 13">Glycerol-3-phosphate dehydrogenase [NAD(P)+]</fullName>
        <ecNumber evidence="10 13">1.1.1.94</ecNumber>
    </recommendedName>
    <alternativeName>
        <fullName evidence="13">NAD(P)(+)-dependent glycerol-3-phosphate dehydrogenase</fullName>
    </alternativeName>
    <alternativeName>
        <fullName evidence="12 13">NAD(P)H-dependent dihydroxyacetone-phosphate reductase</fullName>
    </alternativeName>
</protein>
<comment type="subcellular location">
    <subcellularLocation>
        <location evidence="13">Cytoplasm</location>
    </subcellularLocation>
</comment>
<feature type="binding site" evidence="13">
    <location>
        <position position="247"/>
    </location>
    <ligand>
        <name>sn-glycerol 3-phosphate</name>
        <dbReference type="ChEBI" id="CHEBI:57597"/>
    </ligand>
</feature>
<evidence type="ECO:0000256" key="6">
    <source>
        <dbReference type="ARBA" id="ARBA00023098"/>
    </source>
</evidence>
<evidence type="ECO:0000256" key="17">
    <source>
        <dbReference type="RuleBase" id="RU000437"/>
    </source>
</evidence>
<dbReference type="PROSITE" id="PS00957">
    <property type="entry name" value="NAD_G3PDH"/>
    <property type="match status" value="1"/>
</dbReference>
<dbReference type="Proteomes" id="UP000614287">
    <property type="component" value="Unassembled WGS sequence"/>
</dbReference>
<comment type="caution">
    <text evidence="13">Lacks conserved residue(s) required for the propagation of feature annotation.</text>
</comment>
<dbReference type="AlphaFoldDB" id="A0A8J3CN87"/>
<dbReference type="FunFam" id="3.40.50.720:FF:000019">
    <property type="entry name" value="Glycerol-3-phosphate dehydrogenase [NAD(P)+]"/>
    <property type="match status" value="1"/>
</dbReference>
<comment type="catalytic activity">
    <reaction evidence="13">
        <text>sn-glycerol 3-phosphate + NAD(+) = dihydroxyacetone phosphate + NADH + H(+)</text>
        <dbReference type="Rhea" id="RHEA:11092"/>
        <dbReference type="ChEBI" id="CHEBI:15378"/>
        <dbReference type="ChEBI" id="CHEBI:57540"/>
        <dbReference type="ChEBI" id="CHEBI:57597"/>
        <dbReference type="ChEBI" id="CHEBI:57642"/>
        <dbReference type="ChEBI" id="CHEBI:57945"/>
        <dbReference type="EC" id="1.1.1.94"/>
    </reaction>
</comment>
<name>A0A8J3CN87_9BURK</name>
<dbReference type="GO" id="GO:0051287">
    <property type="term" value="F:NAD binding"/>
    <property type="evidence" value="ECO:0007669"/>
    <property type="project" value="InterPro"/>
</dbReference>
<dbReference type="FunFam" id="1.10.1040.10:FF:000001">
    <property type="entry name" value="Glycerol-3-phosphate dehydrogenase [NAD(P)+]"/>
    <property type="match status" value="1"/>
</dbReference>
<feature type="binding site" evidence="13">
    <location>
        <position position="143"/>
    </location>
    <ligand>
        <name>NADPH</name>
        <dbReference type="ChEBI" id="CHEBI:57783"/>
    </ligand>
</feature>
<keyword evidence="8 13" id="KW-1208">Phospholipid metabolism</keyword>
<keyword evidence="4 13" id="KW-0560">Oxidoreductase</keyword>
<feature type="binding site" evidence="13">
    <location>
        <position position="194"/>
    </location>
    <ligand>
        <name>sn-glycerol 3-phosphate</name>
        <dbReference type="ChEBI" id="CHEBI:57597"/>
    </ligand>
</feature>
<evidence type="ECO:0000313" key="21">
    <source>
        <dbReference type="Proteomes" id="UP000614287"/>
    </source>
</evidence>
<dbReference type="InterPro" id="IPR006168">
    <property type="entry name" value="G3P_DH_NAD-dep"/>
</dbReference>
<evidence type="ECO:0000256" key="7">
    <source>
        <dbReference type="ARBA" id="ARBA00023209"/>
    </source>
</evidence>
<dbReference type="InterPro" id="IPR006109">
    <property type="entry name" value="G3P_DH_NAD-dep_C"/>
</dbReference>
<keyword evidence="5 13" id="KW-0520">NAD</keyword>
<reference evidence="20" key="2">
    <citation type="submission" date="2020-09" db="EMBL/GenBank/DDBJ databases">
        <authorList>
            <person name="Sun Q."/>
            <person name="Kim S."/>
        </authorList>
    </citation>
    <scope>NUCLEOTIDE SEQUENCE</scope>
    <source>
        <strain evidence="20">KCTC 32501</strain>
    </source>
</reference>
<keyword evidence="6 13" id="KW-0443">Lipid metabolism</keyword>
<dbReference type="GO" id="GO:0006650">
    <property type="term" value="P:glycerophospholipid metabolic process"/>
    <property type="evidence" value="ECO:0007669"/>
    <property type="project" value="UniProtKB-UniRule"/>
</dbReference>
<feature type="domain" description="Glycerol-3-phosphate dehydrogenase NAD-dependent N-terminal" evidence="18">
    <location>
        <begin position="2"/>
        <end position="160"/>
    </location>
</feature>
<feature type="binding site" evidence="13">
    <location>
        <position position="259"/>
    </location>
    <ligand>
        <name>sn-glycerol 3-phosphate</name>
        <dbReference type="ChEBI" id="CHEBI:57597"/>
    </ligand>
</feature>
<evidence type="ECO:0000256" key="9">
    <source>
        <dbReference type="ARBA" id="ARBA00052716"/>
    </source>
</evidence>
<evidence type="ECO:0000313" key="20">
    <source>
        <dbReference type="EMBL" id="GHA76674.1"/>
    </source>
</evidence>
<comment type="function">
    <text evidence="13">Catalyzes the reduction of the glycolytic intermediate dihydroxyacetone phosphate (DHAP) to sn-glycerol 3-phosphate (G3P), the key precursor for phospholipid synthesis.</text>
</comment>
<comment type="pathway">
    <text evidence="13">Membrane lipid metabolism; glycerophospholipid metabolism.</text>
</comment>
<reference evidence="20" key="1">
    <citation type="journal article" date="2014" name="Int. J. Syst. Evol. Microbiol.">
        <title>Complete genome sequence of Corynebacterium casei LMG S-19264T (=DSM 44701T), isolated from a smear-ripened cheese.</title>
        <authorList>
            <consortium name="US DOE Joint Genome Institute (JGI-PGF)"/>
            <person name="Walter F."/>
            <person name="Albersmeier A."/>
            <person name="Kalinowski J."/>
            <person name="Ruckert C."/>
        </authorList>
    </citation>
    <scope>NUCLEOTIDE SEQUENCE</scope>
    <source>
        <strain evidence="20">KCTC 32501</strain>
    </source>
</reference>
<dbReference type="GO" id="GO:0005829">
    <property type="term" value="C:cytosol"/>
    <property type="evidence" value="ECO:0007669"/>
    <property type="project" value="TreeGrafter"/>
</dbReference>
<evidence type="ECO:0000256" key="4">
    <source>
        <dbReference type="ARBA" id="ARBA00023002"/>
    </source>
</evidence>
<feature type="binding site" evidence="13">
    <location>
        <position position="141"/>
    </location>
    <ligand>
        <name>sn-glycerol 3-phosphate</name>
        <dbReference type="ChEBI" id="CHEBI:57597"/>
    </ligand>
</feature>
<feature type="binding site" evidence="13">
    <location>
        <position position="258"/>
    </location>
    <ligand>
        <name>sn-glycerol 3-phosphate</name>
        <dbReference type="ChEBI" id="CHEBI:57597"/>
    </ligand>
</feature>
<dbReference type="HAMAP" id="MF_00394">
    <property type="entry name" value="NAD_Glyc3P_dehydrog"/>
    <property type="match status" value="1"/>
</dbReference>
<dbReference type="UniPathway" id="UPA00940"/>
<dbReference type="SUPFAM" id="SSF51735">
    <property type="entry name" value="NAD(P)-binding Rossmann-fold domains"/>
    <property type="match status" value="1"/>
</dbReference>
<evidence type="ECO:0000256" key="16">
    <source>
        <dbReference type="PIRSR" id="PIRSR000114-3"/>
    </source>
</evidence>
<keyword evidence="13" id="KW-0547">Nucleotide-binding</keyword>
<evidence type="ECO:0000256" key="5">
    <source>
        <dbReference type="ARBA" id="ARBA00023027"/>
    </source>
</evidence>
<feature type="binding site" evidence="13">
    <location>
        <position position="284"/>
    </location>
    <ligand>
        <name>NADPH</name>
        <dbReference type="ChEBI" id="CHEBI:57783"/>
    </ligand>
</feature>
<keyword evidence="2 13" id="KW-0444">Lipid biosynthesis</keyword>
<feature type="binding site" evidence="13">
    <location>
        <position position="282"/>
    </location>
    <ligand>
        <name>NADPH</name>
        <dbReference type="ChEBI" id="CHEBI:57783"/>
    </ligand>
</feature>
<evidence type="ECO:0000256" key="8">
    <source>
        <dbReference type="ARBA" id="ARBA00023264"/>
    </source>
</evidence>
<keyword evidence="21" id="KW-1185">Reference proteome</keyword>
<organism evidence="20 21">
    <name type="scientific">Formosimonas limnophila</name>
    <dbReference type="NCBI Taxonomy" id="1384487"/>
    <lineage>
        <taxon>Bacteria</taxon>
        <taxon>Pseudomonadati</taxon>
        <taxon>Pseudomonadota</taxon>
        <taxon>Betaproteobacteria</taxon>
        <taxon>Burkholderiales</taxon>
        <taxon>Burkholderiaceae</taxon>
        <taxon>Formosimonas</taxon>
    </lineage>
</organism>
<evidence type="ECO:0000256" key="15">
    <source>
        <dbReference type="PIRSR" id="PIRSR000114-2"/>
    </source>
</evidence>
<evidence type="ECO:0000256" key="11">
    <source>
        <dbReference type="ARBA" id="ARBA00069372"/>
    </source>
</evidence>
<dbReference type="EMBL" id="BMZG01000009">
    <property type="protein sequence ID" value="GHA76674.1"/>
    <property type="molecule type" value="Genomic_DNA"/>
</dbReference>
<feature type="binding site" evidence="16">
    <location>
        <begin position="7"/>
        <end position="12"/>
    </location>
    <ligand>
        <name>NAD(+)</name>
        <dbReference type="ChEBI" id="CHEBI:57540"/>
    </ligand>
</feature>
<dbReference type="PRINTS" id="PR00077">
    <property type="entry name" value="GPDHDRGNASE"/>
</dbReference>
<dbReference type="PANTHER" id="PTHR11728:SF1">
    <property type="entry name" value="GLYCEROL-3-PHOSPHATE DEHYDROGENASE [NAD(+)] 2, CHLOROPLASTIC"/>
    <property type="match status" value="1"/>
</dbReference>
<dbReference type="Pfam" id="PF01210">
    <property type="entry name" value="NAD_Gly3P_dh_N"/>
    <property type="match status" value="1"/>
</dbReference>
<sequence>MNIAILGAGAWGSALASSLAEHRPDHRVTLWGRDELQMTSIAQTHFNSAYLPSVRLSQALSFSSSLDKVIQTHAHENDLIIIATPLAALREMVEHVKRIGARALVLWLCKGLSRDSAQLPHQIVFDVLGATSACGVLSGPSFAQEVAQAKPCALTLASNSVRLNALFAQQLHHSALRIYHTHDVIGVELGGALKNVLAIAAGVCDGLSLGMNARAALLTRGVAEMLRLGQALGAQPATLTGLTGLGDLILTATGSLSRNRAVGLELAKGRSVGDITIQLGHVAEGALCAHAMARLAHQHGVDMPITQTVCALLDGMTPQLAVQQLLSREPTTES</sequence>
<feature type="binding site" evidence="13">
    <location>
        <position position="33"/>
    </location>
    <ligand>
        <name>NADPH</name>
        <dbReference type="ChEBI" id="CHEBI:57783"/>
    </ligand>
</feature>
<feature type="binding site" evidence="16">
    <location>
        <position position="143"/>
    </location>
    <ligand>
        <name>NAD(+)</name>
        <dbReference type="ChEBI" id="CHEBI:57540"/>
    </ligand>
</feature>
<dbReference type="GO" id="GO:0046167">
    <property type="term" value="P:glycerol-3-phosphate biosynthetic process"/>
    <property type="evidence" value="ECO:0007669"/>
    <property type="project" value="UniProtKB-UniRule"/>
</dbReference>
<evidence type="ECO:0000256" key="14">
    <source>
        <dbReference type="PIRSR" id="PIRSR000114-1"/>
    </source>
</evidence>
<dbReference type="Gene3D" id="1.10.1040.10">
    <property type="entry name" value="N-(1-d-carboxylethyl)-l-norvaline Dehydrogenase, domain 2"/>
    <property type="match status" value="1"/>
</dbReference>
<dbReference type="GO" id="GO:0008654">
    <property type="term" value="P:phospholipid biosynthetic process"/>
    <property type="evidence" value="ECO:0007669"/>
    <property type="project" value="UniProtKB-KW"/>
</dbReference>